<dbReference type="AlphaFoldDB" id="A0A9P6A042"/>
<reference evidence="3" key="1">
    <citation type="submission" date="2020-11" db="EMBL/GenBank/DDBJ databases">
        <authorList>
            <consortium name="DOE Joint Genome Institute"/>
            <person name="Ahrendt S."/>
            <person name="Riley R."/>
            <person name="Andreopoulos W."/>
            <person name="Labutti K."/>
            <person name="Pangilinan J."/>
            <person name="Ruiz-Duenas F.J."/>
            <person name="Barrasa J.M."/>
            <person name="Sanchez-Garcia M."/>
            <person name="Camarero S."/>
            <person name="Miyauchi S."/>
            <person name="Serrano A."/>
            <person name="Linde D."/>
            <person name="Babiker R."/>
            <person name="Drula E."/>
            <person name="Ayuso-Fernandez I."/>
            <person name="Pacheco R."/>
            <person name="Padilla G."/>
            <person name="Ferreira P."/>
            <person name="Barriuso J."/>
            <person name="Kellner H."/>
            <person name="Castanera R."/>
            <person name="Alfaro M."/>
            <person name="Ramirez L."/>
            <person name="Pisabarro A.G."/>
            <person name="Kuo A."/>
            <person name="Tritt A."/>
            <person name="Lipzen A."/>
            <person name="He G."/>
            <person name="Yan M."/>
            <person name="Ng V."/>
            <person name="Cullen D."/>
            <person name="Martin F."/>
            <person name="Rosso M.-N."/>
            <person name="Henrissat B."/>
            <person name="Hibbett D."/>
            <person name="Martinez A.T."/>
            <person name="Grigoriev I.V."/>
        </authorList>
    </citation>
    <scope>NUCLEOTIDE SEQUENCE</scope>
    <source>
        <strain evidence="3">ATCC 90797</strain>
    </source>
</reference>
<dbReference type="GO" id="GO:0034063">
    <property type="term" value="P:stress granule assembly"/>
    <property type="evidence" value="ECO:0007669"/>
    <property type="project" value="TreeGrafter"/>
</dbReference>
<evidence type="ECO:0000259" key="2">
    <source>
        <dbReference type="SMART" id="SM01272"/>
    </source>
</evidence>
<dbReference type="Proteomes" id="UP000807025">
    <property type="component" value="Unassembled WGS sequence"/>
</dbReference>
<feature type="region of interest" description="Disordered" evidence="1">
    <location>
        <begin position="810"/>
        <end position="841"/>
    </location>
</feature>
<dbReference type="SMART" id="SM01272">
    <property type="entry name" value="LsmAD"/>
    <property type="match status" value="1"/>
</dbReference>
<feature type="compositionally biased region" description="Polar residues" evidence="1">
    <location>
        <begin position="34"/>
        <end position="53"/>
    </location>
</feature>
<name>A0A9P6A042_PLEER</name>
<feature type="compositionally biased region" description="Basic and acidic residues" evidence="1">
    <location>
        <begin position="263"/>
        <end position="275"/>
    </location>
</feature>
<dbReference type="EMBL" id="MU154550">
    <property type="protein sequence ID" value="KAF9496607.1"/>
    <property type="molecule type" value="Genomic_DNA"/>
</dbReference>
<dbReference type="OrthoDB" id="2275718at2759"/>
<evidence type="ECO:0000313" key="4">
    <source>
        <dbReference type="Proteomes" id="UP000807025"/>
    </source>
</evidence>
<comment type="caution">
    <text evidence="3">The sequence shown here is derived from an EMBL/GenBank/DDBJ whole genome shotgun (WGS) entry which is preliminary data.</text>
</comment>
<dbReference type="InterPro" id="IPR009604">
    <property type="entry name" value="LsmAD_domain"/>
</dbReference>
<evidence type="ECO:0000256" key="1">
    <source>
        <dbReference type="SAM" id="MobiDB-lite"/>
    </source>
</evidence>
<proteinExistence type="predicted"/>
<protein>
    <recommendedName>
        <fullName evidence="2">LsmAD domain-containing protein</fullName>
    </recommendedName>
</protein>
<feature type="compositionally biased region" description="Low complexity" evidence="1">
    <location>
        <begin position="458"/>
        <end position="476"/>
    </location>
</feature>
<feature type="compositionally biased region" description="Low complexity" evidence="1">
    <location>
        <begin position="524"/>
        <end position="547"/>
    </location>
</feature>
<gene>
    <name evidence="3" type="ORF">BDN71DRAFT_1445813</name>
</gene>
<dbReference type="PANTHER" id="PTHR12854:SF7">
    <property type="entry name" value="ATAXIN-2 HOMOLOG"/>
    <property type="match status" value="1"/>
</dbReference>
<accession>A0A9P6A042</accession>
<feature type="compositionally biased region" description="Low complexity" evidence="1">
    <location>
        <begin position="576"/>
        <end position="594"/>
    </location>
</feature>
<dbReference type="GO" id="GO:0010494">
    <property type="term" value="C:cytoplasmic stress granule"/>
    <property type="evidence" value="ECO:0007669"/>
    <property type="project" value="TreeGrafter"/>
</dbReference>
<feature type="region of interest" description="Disordered" evidence="1">
    <location>
        <begin position="661"/>
        <end position="696"/>
    </location>
</feature>
<evidence type="ECO:0000313" key="3">
    <source>
        <dbReference type="EMBL" id="KAF9496607.1"/>
    </source>
</evidence>
<feature type="compositionally biased region" description="Pro residues" evidence="1">
    <location>
        <begin position="814"/>
        <end position="823"/>
    </location>
</feature>
<feature type="compositionally biased region" description="Pro residues" evidence="1">
    <location>
        <begin position="672"/>
        <end position="684"/>
    </location>
</feature>
<feature type="region of interest" description="Disordered" evidence="1">
    <location>
        <begin position="1"/>
        <end position="53"/>
    </location>
</feature>
<feature type="compositionally biased region" description="Basic and acidic residues" evidence="1">
    <location>
        <begin position="408"/>
        <end position="417"/>
    </location>
</feature>
<keyword evidence="4" id="KW-1185">Reference proteome</keyword>
<dbReference type="InterPro" id="IPR045117">
    <property type="entry name" value="ATXN2-like"/>
</dbReference>
<sequence length="841" mass="88885">MATTVRQPKPTKKGGPSDASRRAPAWSTGARASPTFTPPANFNRPTRTVTPSSQDRILQNLAGLTGTTIALITRTGQRYEGVIGSTGGEGDTTGVTLKDVKELTNPGAPLKDTLFIASTNIDTWTSGPADSKPTTNGDSFKTDVDINQKSQTMKHRELQAWKPSADVPEPSVNFQAGNGDDRTFGVGSNGGWDQFAVNEQLYGVKTQFDEELYTTKLDRSAADFKERERKAQRIANEILGGSTSNPHVAEERNQIVDDSGANEEDKYSTVVRGRDAYVPPGARKPGVSSPPISNAAKTAAEIPKVSINGPDGSSLPSQQEQSSTPSNSSKAPSPAPSNSTKPPADPLPAFRDFVTNEKQRLTQKRQALVKNEMDKRMADLVKFSQNFKLNKPIPDDLVPILAKDEEKQKAIREKASKDAASAQARSIGSVSAAGPAPGARAPTQSSKAFEARKATAPSTGAGIKTTTGAPAAAPSANQKPSTASAKPNGATETTAGKKTSSMFIQTIPPFKGSKARVPATASVAQPNGSSQQQAAAQAGSAAQPQSAVPLSPTSVNRLNVGASPFRPNPMASAFKPGAPSSTGASNGSASSVSPKQSKAETTTAPSTPNPFFGPRIIKKNTPVHVKDDFNPFKHNKVAEAISVAALWPYNGKRYMQMFPPPQHPPQQHSPHMGPPGPPPMPPPTYEEDSAAQAAARNQQQQQYIYYPPYGYPPMMPGMVPPGPPGAYVPNPFMQPMPYPPGMPPPGTMYASPSMGQMPPPQAYMQPPPPGTYPLPNGAGPRPSMPPTPIPGHAHPGYYQQSPQLQHAVPYQMMMPPPGGPNMPPHQYEQGPAPPVQMGGHA</sequence>
<organism evidence="3 4">
    <name type="scientific">Pleurotus eryngii</name>
    <name type="common">Boletus of the steppes</name>
    <dbReference type="NCBI Taxonomy" id="5323"/>
    <lineage>
        <taxon>Eukaryota</taxon>
        <taxon>Fungi</taxon>
        <taxon>Dikarya</taxon>
        <taxon>Basidiomycota</taxon>
        <taxon>Agaricomycotina</taxon>
        <taxon>Agaricomycetes</taxon>
        <taxon>Agaricomycetidae</taxon>
        <taxon>Agaricales</taxon>
        <taxon>Pleurotineae</taxon>
        <taxon>Pleurotaceae</taxon>
        <taxon>Pleurotus</taxon>
    </lineage>
</organism>
<dbReference type="GO" id="GO:0003729">
    <property type="term" value="F:mRNA binding"/>
    <property type="evidence" value="ECO:0007669"/>
    <property type="project" value="TreeGrafter"/>
</dbReference>
<dbReference type="PANTHER" id="PTHR12854">
    <property type="entry name" value="ATAXIN 2-RELATED"/>
    <property type="match status" value="1"/>
</dbReference>
<feature type="compositionally biased region" description="Low complexity" evidence="1">
    <location>
        <begin position="322"/>
        <end position="342"/>
    </location>
</feature>
<feature type="domain" description="LsmAD" evidence="2">
    <location>
        <begin position="202"/>
        <end position="273"/>
    </location>
</feature>
<feature type="compositionally biased region" description="Polar residues" evidence="1">
    <location>
        <begin position="477"/>
        <end position="504"/>
    </location>
</feature>
<dbReference type="Pfam" id="PF06741">
    <property type="entry name" value="LsmAD"/>
    <property type="match status" value="1"/>
</dbReference>
<feature type="region of interest" description="Disordered" evidence="1">
    <location>
        <begin position="235"/>
        <end position="362"/>
    </location>
</feature>
<feature type="region of interest" description="Disordered" evidence="1">
    <location>
        <begin position="408"/>
        <end position="615"/>
    </location>
</feature>
<feature type="compositionally biased region" description="Low complexity" evidence="1">
    <location>
        <begin position="426"/>
        <end position="442"/>
    </location>
</feature>
<feature type="compositionally biased region" description="Polar residues" evidence="1">
    <location>
        <begin position="595"/>
        <end position="606"/>
    </location>
</feature>